<protein>
    <submittedName>
        <fullName evidence="2">Uncharacterized protein</fullName>
    </submittedName>
</protein>
<keyword evidence="1" id="KW-0812">Transmembrane</keyword>
<organism evidence="2 3">
    <name type="scientific">Candidatus Kerfeldbacteria bacterium CG08_land_8_20_14_0_20_43_14</name>
    <dbReference type="NCBI Taxonomy" id="2014246"/>
    <lineage>
        <taxon>Bacteria</taxon>
        <taxon>Candidatus Kerfeldiibacteriota</taxon>
    </lineage>
</organism>
<feature type="non-terminal residue" evidence="2">
    <location>
        <position position="188"/>
    </location>
</feature>
<name>A0A2H0YRD4_9BACT</name>
<evidence type="ECO:0000313" key="3">
    <source>
        <dbReference type="Proteomes" id="UP000236845"/>
    </source>
</evidence>
<keyword evidence="1" id="KW-0472">Membrane</keyword>
<keyword evidence="1" id="KW-1133">Transmembrane helix</keyword>
<feature type="transmembrane region" description="Helical" evidence="1">
    <location>
        <begin position="12"/>
        <end position="31"/>
    </location>
</feature>
<reference evidence="3" key="1">
    <citation type="submission" date="2017-09" db="EMBL/GenBank/DDBJ databases">
        <title>Depth-based differentiation of microbial function through sediment-hosted aquifers and enrichment of novel symbionts in the deep terrestrial subsurface.</title>
        <authorList>
            <person name="Probst A.J."/>
            <person name="Ladd B."/>
            <person name="Jarett J.K."/>
            <person name="Geller-Mcgrath D.E."/>
            <person name="Sieber C.M.K."/>
            <person name="Emerson J.B."/>
            <person name="Anantharaman K."/>
            <person name="Thomas B.C."/>
            <person name="Malmstrom R."/>
            <person name="Stieglmeier M."/>
            <person name="Klingl A."/>
            <person name="Woyke T."/>
            <person name="Ryan C.M."/>
            <person name="Banfield J.F."/>
        </authorList>
    </citation>
    <scope>NUCLEOTIDE SEQUENCE [LARGE SCALE GENOMIC DNA]</scope>
</reference>
<comment type="caution">
    <text evidence="2">The sequence shown here is derived from an EMBL/GenBank/DDBJ whole genome shotgun (WGS) entry which is preliminary data.</text>
</comment>
<dbReference type="AlphaFoldDB" id="A0A2H0YRD4"/>
<proteinExistence type="predicted"/>
<accession>A0A2H0YRD4</accession>
<dbReference type="Proteomes" id="UP000236845">
    <property type="component" value="Unassembled WGS sequence"/>
</dbReference>
<evidence type="ECO:0000256" key="1">
    <source>
        <dbReference type="SAM" id="Phobius"/>
    </source>
</evidence>
<dbReference type="EMBL" id="PEXW01000023">
    <property type="protein sequence ID" value="PIS40839.1"/>
    <property type="molecule type" value="Genomic_DNA"/>
</dbReference>
<sequence>MLVQKQTSKKIRNMLLVGGILLAAILIYLIYQKFSSTTGTELSGIQNPNRPVLPKDYGQTLFNDPRFFDLSALAGTDLVQQAEVKTPSSSIPAPEKFQVFDMQSGSSLLFTWEKPVDLQTATAVRITKLAGESAENLATLKPEVTKFAYTDATNNQKITYQAYYIQEKINSSSSQILGTAGQLGGRVQ</sequence>
<gene>
    <name evidence="2" type="ORF">COT26_01175</name>
</gene>
<evidence type="ECO:0000313" key="2">
    <source>
        <dbReference type="EMBL" id="PIS40839.1"/>
    </source>
</evidence>